<dbReference type="InterPro" id="IPR016193">
    <property type="entry name" value="Cytidine_deaminase-like"/>
</dbReference>
<protein>
    <submittedName>
        <fullName evidence="6">Cytidine and deoxycytidylate deaminase zinc-binding region domain-containing protein</fullName>
    </submittedName>
</protein>
<dbReference type="EMBL" id="JAKKPZ010000087">
    <property type="protein sequence ID" value="KAI1703138.1"/>
    <property type="molecule type" value="Genomic_DNA"/>
</dbReference>
<evidence type="ECO:0000256" key="1">
    <source>
        <dbReference type="ARBA" id="ARBA00006576"/>
    </source>
</evidence>
<dbReference type="FunFam" id="3.40.140.10:FF:000011">
    <property type="entry name" value="tRNA-specific adenosine deaminase"/>
    <property type="match status" value="1"/>
</dbReference>
<feature type="domain" description="CMP/dCMP-type deaminase" evidence="5">
    <location>
        <begin position="10"/>
        <end position="132"/>
    </location>
</feature>
<evidence type="ECO:0000259" key="5">
    <source>
        <dbReference type="PROSITE" id="PS51747"/>
    </source>
</evidence>
<dbReference type="Pfam" id="PF00383">
    <property type="entry name" value="dCMP_cyt_deam_1"/>
    <property type="match status" value="1"/>
</dbReference>
<comment type="caution">
    <text evidence="6">The sequence shown here is derived from an EMBL/GenBank/DDBJ whole genome shotgun (WGS) entry which is preliminary data.</text>
</comment>
<evidence type="ECO:0000256" key="2">
    <source>
        <dbReference type="ARBA" id="ARBA00022723"/>
    </source>
</evidence>
<evidence type="ECO:0000256" key="3">
    <source>
        <dbReference type="ARBA" id="ARBA00022801"/>
    </source>
</evidence>
<dbReference type="InterPro" id="IPR002125">
    <property type="entry name" value="CMP_dCMP_dom"/>
</dbReference>
<evidence type="ECO:0000313" key="6">
    <source>
        <dbReference type="EMBL" id="KAI1703138.1"/>
    </source>
</evidence>
<evidence type="ECO:0000313" key="7">
    <source>
        <dbReference type="Proteomes" id="UP001201812"/>
    </source>
</evidence>
<dbReference type="PANTHER" id="PTHR11079">
    <property type="entry name" value="CYTOSINE DEAMINASE FAMILY MEMBER"/>
    <property type="match status" value="1"/>
</dbReference>
<evidence type="ECO:0000256" key="4">
    <source>
        <dbReference type="ARBA" id="ARBA00022833"/>
    </source>
</evidence>
<dbReference type="SUPFAM" id="SSF53927">
    <property type="entry name" value="Cytidine deaminase-like"/>
    <property type="match status" value="1"/>
</dbReference>
<keyword evidence="7" id="KW-1185">Reference proteome</keyword>
<comment type="similarity">
    <text evidence="1">Belongs to the cytidine and deoxycytidylate deaminase family.</text>
</comment>
<dbReference type="CDD" id="cd01285">
    <property type="entry name" value="nucleoside_deaminase"/>
    <property type="match status" value="1"/>
</dbReference>
<sequence length="165" mass="18126">MATQNGPSGEPNTKFMLEAIGEACHGVQKNDGGPFGAVVVKNGEILARGHNMVTSTNDPTAHAEVTAIRNACKVLNNYDLSGCTLYSSCYPCPMCMGACLWAKLDAVYYAATSLDAASVGFDDQNFHDFVKEPHAEKYKLLKRLEVTDYMRPFKNWNMSPTKTLY</sequence>
<keyword evidence="2" id="KW-0479">Metal-binding</keyword>
<gene>
    <name evidence="6" type="ORF">DdX_15074</name>
</gene>
<dbReference type="GO" id="GO:0047974">
    <property type="term" value="F:guanosine deaminase activity"/>
    <property type="evidence" value="ECO:0007669"/>
    <property type="project" value="TreeGrafter"/>
</dbReference>
<dbReference type="Proteomes" id="UP001201812">
    <property type="component" value="Unassembled WGS sequence"/>
</dbReference>
<dbReference type="AlphaFoldDB" id="A0AAD4MQ22"/>
<organism evidence="6 7">
    <name type="scientific">Ditylenchus destructor</name>
    <dbReference type="NCBI Taxonomy" id="166010"/>
    <lineage>
        <taxon>Eukaryota</taxon>
        <taxon>Metazoa</taxon>
        <taxon>Ecdysozoa</taxon>
        <taxon>Nematoda</taxon>
        <taxon>Chromadorea</taxon>
        <taxon>Rhabditida</taxon>
        <taxon>Tylenchina</taxon>
        <taxon>Tylenchomorpha</taxon>
        <taxon>Sphaerularioidea</taxon>
        <taxon>Anguinidae</taxon>
        <taxon>Anguininae</taxon>
        <taxon>Ditylenchus</taxon>
    </lineage>
</organism>
<dbReference type="PROSITE" id="PS51747">
    <property type="entry name" value="CYT_DCMP_DEAMINASES_2"/>
    <property type="match status" value="1"/>
</dbReference>
<keyword evidence="3" id="KW-0378">Hydrolase</keyword>
<dbReference type="GO" id="GO:0046872">
    <property type="term" value="F:metal ion binding"/>
    <property type="evidence" value="ECO:0007669"/>
    <property type="project" value="UniProtKB-KW"/>
</dbReference>
<reference evidence="6" key="1">
    <citation type="submission" date="2022-01" db="EMBL/GenBank/DDBJ databases">
        <title>Genome Sequence Resource for Two Populations of Ditylenchus destructor, the Migratory Endoparasitic Phytonematode.</title>
        <authorList>
            <person name="Zhang H."/>
            <person name="Lin R."/>
            <person name="Xie B."/>
        </authorList>
    </citation>
    <scope>NUCLEOTIDE SEQUENCE</scope>
    <source>
        <strain evidence="6">BazhouSP</strain>
    </source>
</reference>
<accession>A0AAD4MQ22</accession>
<keyword evidence="4" id="KW-0862">Zinc</keyword>
<dbReference type="PANTHER" id="PTHR11079:SF161">
    <property type="entry name" value="CMP_DCMP-TYPE DEAMINASE DOMAIN-CONTAINING PROTEIN"/>
    <property type="match status" value="1"/>
</dbReference>
<proteinExistence type="inferred from homology"/>
<dbReference type="Gene3D" id="3.40.140.10">
    <property type="entry name" value="Cytidine Deaminase, domain 2"/>
    <property type="match status" value="1"/>
</dbReference>
<dbReference type="GO" id="GO:0006152">
    <property type="term" value="P:purine nucleoside catabolic process"/>
    <property type="evidence" value="ECO:0007669"/>
    <property type="project" value="TreeGrafter"/>
</dbReference>
<name>A0AAD4MQ22_9BILA</name>